<keyword evidence="5" id="KW-0067">ATP-binding</keyword>
<evidence type="ECO:0000313" key="11">
    <source>
        <dbReference type="Proteomes" id="UP000830158"/>
    </source>
</evidence>
<keyword evidence="6" id="KW-0061">Asparagine biosynthesis</keyword>
<dbReference type="PROSITE" id="PS51278">
    <property type="entry name" value="GATASE_TYPE_2"/>
    <property type="match status" value="1"/>
</dbReference>
<accession>A0ABY4NTS0</accession>
<dbReference type="InterPro" id="IPR051786">
    <property type="entry name" value="ASN_synthetase/amidase"/>
</dbReference>
<evidence type="ECO:0000256" key="5">
    <source>
        <dbReference type="ARBA" id="ARBA00022840"/>
    </source>
</evidence>
<keyword evidence="7" id="KW-0315">Glutamine amidotransferase</keyword>
<gene>
    <name evidence="10" type="primary">asnB</name>
    <name evidence="10" type="ORF">L1857_11955</name>
</gene>
<dbReference type="InterPro" id="IPR029055">
    <property type="entry name" value="Ntn_hydrolases_N"/>
</dbReference>
<dbReference type="PIRSF" id="PIRSF001589">
    <property type="entry name" value="Asn_synthetase_glu-h"/>
    <property type="match status" value="1"/>
</dbReference>
<dbReference type="NCBIfam" id="TIGR01536">
    <property type="entry name" value="asn_synth_AEB"/>
    <property type="match status" value="1"/>
</dbReference>
<dbReference type="InterPro" id="IPR017932">
    <property type="entry name" value="GATase_2_dom"/>
</dbReference>
<evidence type="ECO:0000256" key="1">
    <source>
        <dbReference type="ARBA" id="ARBA00005187"/>
    </source>
</evidence>
<keyword evidence="4" id="KW-0547">Nucleotide-binding</keyword>
<dbReference type="InterPro" id="IPR014729">
    <property type="entry name" value="Rossmann-like_a/b/a_fold"/>
</dbReference>
<proteinExistence type="inferred from homology"/>
<dbReference type="CDD" id="cd00712">
    <property type="entry name" value="AsnB"/>
    <property type="match status" value="1"/>
</dbReference>
<dbReference type="GO" id="GO:0004066">
    <property type="term" value="F:asparagine synthase (glutamine-hydrolyzing) activity"/>
    <property type="evidence" value="ECO:0007669"/>
    <property type="project" value="UniProtKB-EC"/>
</dbReference>
<dbReference type="InterPro" id="IPR033738">
    <property type="entry name" value="AsnB_N"/>
</dbReference>
<dbReference type="Gene3D" id="3.40.50.620">
    <property type="entry name" value="HUPs"/>
    <property type="match status" value="1"/>
</dbReference>
<comment type="similarity">
    <text evidence="2">Belongs to the asparagine synthetase family.</text>
</comment>
<dbReference type="Proteomes" id="UP000830158">
    <property type="component" value="Chromosome"/>
</dbReference>
<dbReference type="CDD" id="cd01991">
    <property type="entry name" value="Asn_synthase_B_C"/>
    <property type="match status" value="1"/>
</dbReference>
<keyword evidence="11" id="KW-1185">Reference proteome</keyword>
<dbReference type="SUPFAM" id="SSF52402">
    <property type="entry name" value="Adenine nucleotide alpha hydrolases-like"/>
    <property type="match status" value="1"/>
</dbReference>
<comment type="catalytic activity">
    <reaction evidence="8">
        <text>L-aspartate + L-glutamine + ATP + H2O = L-asparagine + L-glutamate + AMP + diphosphate + H(+)</text>
        <dbReference type="Rhea" id="RHEA:12228"/>
        <dbReference type="ChEBI" id="CHEBI:15377"/>
        <dbReference type="ChEBI" id="CHEBI:15378"/>
        <dbReference type="ChEBI" id="CHEBI:29985"/>
        <dbReference type="ChEBI" id="CHEBI:29991"/>
        <dbReference type="ChEBI" id="CHEBI:30616"/>
        <dbReference type="ChEBI" id="CHEBI:33019"/>
        <dbReference type="ChEBI" id="CHEBI:58048"/>
        <dbReference type="ChEBI" id="CHEBI:58359"/>
        <dbReference type="ChEBI" id="CHEBI:456215"/>
        <dbReference type="EC" id="6.3.5.4"/>
    </reaction>
</comment>
<comment type="pathway">
    <text evidence="1">Amino-acid biosynthesis; L-asparagine biosynthesis; L-asparagine from L-aspartate (L-Gln route): step 1/1.</text>
</comment>
<evidence type="ECO:0000256" key="2">
    <source>
        <dbReference type="ARBA" id="ARBA00005752"/>
    </source>
</evidence>
<dbReference type="Gene3D" id="3.60.20.10">
    <property type="entry name" value="Glutamine Phosphoribosylpyrophosphate, subunit 1, domain 1"/>
    <property type="match status" value="1"/>
</dbReference>
<dbReference type="EC" id="6.3.5.4" evidence="3"/>
<evidence type="ECO:0000259" key="9">
    <source>
        <dbReference type="PROSITE" id="PS51278"/>
    </source>
</evidence>
<evidence type="ECO:0000256" key="6">
    <source>
        <dbReference type="ARBA" id="ARBA00022888"/>
    </source>
</evidence>
<dbReference type="EMBL" id="CP091196">
    <property type="protein sequence ID" value="UQS23484.1"/>
    <property type="molecule type" value="Genomic_DNA"/>
</dbReference>
<feature type="domain" description="Glutamine amidotransferase type-2" evidence="9">
    <location>
        <begin position="2"/>
        <end position="215"/>
    </location>
</feature>
<name>A0ABY4NTS0_9PSEU</name>
<keyword evidence="6" id="KW-0028">Amino-acid biosynthesis</keyword>
<protein>
    <recommendedName>
        <fullName evidence="3">asparagine synthase (glutamine-hydrolyzing)</fullName>
        <ecNumber evidence="3">6.3.5.4</ecNumber>
    </recommendedName>
</protein>
<reference evidence="10" key="1">
    <citation type="submission" date="2022-01" db="EMBL/GenBank/DDBJ databases">
        <title>PSI-footprinting approach for the identification of protein synthesis inhibitor producers.</title>
        <authorList>
            <person name="Handel F."/>
            <person name="Kulik A."/>
            <person name="Wex K.W."/>
            <person name="Berscheid A."/>
            <person name="Saur J.S."/>
            <person name="Winkler A."/>
            <person name="Wibberg D."/>
            <person name="Kalinowski J."/>
            <person name="Broetz-Oesterhelt H."/>
            <person name="Mast Y."/>
        </authorList>
    </citation>
    <scope>NUCLEOTIDE SEQUENCE</scope>
    <source>
        <strain evidence="10">KNN 49.3e</strain>
    </source>
</reference>
<dbReference type="PANTHER" id="PTHR43284">
    <property type="entry name" value="ASPARAGINE SYNTHETASE (GLUTAMINE-HYDROLYZING)"/>
    <property type="match status" value="1"/>
</dbReference>
<dbReference type="Pfam" id="PF00733">
    <property type="entry name" value="Asn_synthase"/>
    <property type="match status" value="1"/>
</dbReference>
<dbReference type="SUPFAM" id="SSF56235">
    <property type="entry name" value="N-terminal nucleophile aminohydrolases (Ntn hydrolases)"/>
    <property type="match status" value="1"/>
</dbReference>
<evidence type="ECO:0000256" key="8">
    <source>
        <dbReference type="ARBA" id="ARBA00048741"/>
    </source>
</evidence>
<evidence type="ECO:0000256" key="7">
    <source>
        <dbReference type="ARBA" id="ARBA00022962"/>
    </source>
</evidence>
<dbReference type="InterPro" id="IPR001962">
    <property type="entry name" value="Asn_synthase"/>
</dbReference>
<organism evidence="10 11">
    <name type="scientific">Amycolatopsis thermalba</name>
    <dbReference type="NCBI Taxonomy" id="944492"/>
    <lineage>
        <taxon>Bacteria</taxon>
        <taxon>Bacillati</taxon>
        <taxon>Actinomycetota</taxon>
        <taxon>Actinomycetes</taxon>
        <taxon>Pseudonocardiales</taxon>
        <taxon>Pseudonocardiaceae</taxon>
        <taxon>Amycolatopsis</taxon>
    </lineage>
</organism>
<evidence type="ECO:0000313" key="10">
    <source>
        <dbReference type="EMBL" id="UQS23484.1"/>
    </source>
</evidence>
<dbReference type="InterPro" id="IPR006426">
    <property type="entry name" value="Asn_synth_AEB"/>
</dbReference>
<evidence type="ECO:0000256" key="4">
    <source>
        <dbReference type="ARBA" id="ARBA00022741"/>
    </source>
</evidence>
<sequence>MCGITGWVDFARDLTSARPTVESMTRALRNRGPDAEGFWLDRHVALGHTRLAVIDLAGGAQPMVAEEGGRTSAVLTYGGEVYNFRALRDELRRAGHEFRTDSDTEVVLRAYREWGADCVRRLEGMFAIAVWDPRREELFLARDRLGIKPLFYAPLPSGVLFGSEPKALLANPLIRPVVDREGLRELLSTAKTPGRSVFRDLRELKPGHSLVVSRRGLREQRYWELRAEPHTDDLGTTIDTVRTLLDDIVLRELVSDVPLCTALSGGLDSSALTAVAAAILDEQGGRRVRTVTTGFEGYHDNFRADDTRSAPDAPYAAEVVRRVGSDHVDILLNTADLTDPATRLAAVRAQDMATSYGDMDVSLHRTFRRIRQHNTVALIGEGADETFGGYIWLHLDEYAQAPTFPWVAMEQLHEACRPAGMGRGLLDAGLLDKVDMAGHYADSYRQACAEAPHPDGESALDHRMRELCYLQVTRWLPMLLDRDDRLSMDSGLEVRVPFCDHRLVQYLYNVPWAMKTFDGREKSLLRAALAGRLPERVLQRAKSPWPVTQDPAYTRALQRELSGLLAADSPVLSLVDAGAARRAITDTSEIAFGWHSRMNIELVLQLDLWLRDYDVDLAL</sequence>
<dbReference type="PANTHER" id="PTHR43284:SF1">
    <property type="entry name" value="ASPARAGINE SYNTHETASE"/>
    <property type="match status" value="1"/>
</dbReference>
<evidence type="ECO:0000256" key="3">
    <source>
        <dbReference type="ARBA" id="ARBA00012737"/>
    </source>
</evidence>
<dbReference type="Pfam" id="PF13537">
    <property type="entry name" value="GATase_7"/>
    <property type="match status" value="1"/>
</dbReference>
<keyword evidence="10" id="KW-0436">Ligase</keyword>
<dbReference type="RefSeq" id="WP_116114754.1">
    <property type="nucleotide sequence ID" value="NZ_CP091196.1"/>
</dbReference>